<dbReference type="InterPro" id="IPR036097">
    <property type="entry name" value="HisK_dim/P_sf"/>
</dbReference>
<keyword evidence="7" id="KW-0812">Transmembrane</keyword>
<dbReference type="InterPro" id="IPR005467">
    <property type="entry name" value="His_kinase_dom"/>
</dbReference>
<evidence type="ECO:0000256" key="4">
    <source>
        <dbReference type="ARBA" id="ARBA00022679"/>
    </source>
</evidence>
<keyword evidence="5" id="KW-0418">Kinase</keyword>
<dbReference type="GO" id="GO:0000155">
    <property type="term" value="F:phosphorelay sensor kinase activity"/>
    <property type="evidence" value="ECO:0007669"/>
    <property type="project" value="InterPro"/>
</dbReference>
<dbReference type="InterPro" id="IPR036890">
    <property type="entry name" value="HATPase_C_sf"/>
</dbReference>
<evidence type="ECO:0000256" key="5">
    <source>
        <dbReference type="ARBA" id="ARBA00022777"/>
    </source>
</evidence>
<dbReference type="GO" id="GO:0004721">
    <property type="term" value="F:phosphoprotein phosphatase activity"/>
    <property type="evidence" value="ECO:0007669"/>
    <property type="project" value="TreeGrafter"/>
</dbReference>
<dbReference type="PANTHER" id="PTHR45453:SF1">
    <property type="entry name" value="PHOSPHATE REGULON SENSOR PROTEIN PHOR"/>
    <property type="match status" value="1"/>
</dbReference>
<dbReference type="Proteomes" id="UP000823612">
    <property type="component" value="Unassembled WGS sequence"/>
</dbReference>
<dbReference type="GO" id="GO:0005886">
    <property type="term" value="C:plasma membrane"/>
    <property type="evidence" value="ECO:0007669"/>
    <property type="project" value="TreeGrafter"/>
</dbReference>
<dbReference type="GO" id="GO:0016036">
    <property type="term" value="P:cellular response to phosphate starvation"/>
    <property type="evidence" value="ECO:0007669"/>
    <property type="project" value="TreeGrafter"/>
</dbReference>
<evidence type="ECO:0000259" key="8">
    <source>
        <dbReference type="PROSITE" id="PS50109"/>
    </source>
</evidence>
<keyword evidence="4" id="KW-0808">Transferase</keyword>
<comment type="catalytic activity">
    <reaction evidence="1">
        <text>ATP + protein L-histidine = ADP + protein N-phospho-L-histidine.</text>
        <dbReference type="EC" id="2.7.13.3"/>
    </reaction>
</comment>
<evidence type="ECO:0000256" key="7">
    <source>
        <dbReference type="SAM" id="Phobius"/>
    </source>
</evidence>
<dbReference type="Pfam" id="PF00512">
    <property type="entry name" value="HisKA"/>
    <property type="match status" value="1"/>
</dbReference>
<reference evidence="9" key="1">
    <citation type="submission" date="2020-10" db="EMBL/GenBank/DDBJ databases">
        <authorList>
            <person name="Gilroy R."/>
        </authorList>
    </citation>
    <scope>NUCLEOTIDE SEQUENCE</scope>
    <source>
        <strain evidence="9">2889</strain>
    </source>
</reference>
<dbReference type="SMART" id="SM00387">
    <property type="entry name" value="HATPase_c"/>
    <property type="match status" value="1"/>
</dbReference>
<keyword evidence="3" id="KW-0597">Phosphoprotein</keyword>
<dbReference type="SUPFAM" id="SSF47384">
    <property type="entry name" value="Homodimeric domain of signal transducing histidine kinase"/>
    <property type="match status" value="1"/>
</dbReference>
<dbReference type="Gene3D" id="3.30.565.10">
    <property type="entry name" value="Histidine kinase-like ATPase, C-terminal domain"/>
    <property type="match status" value="1"/>
</dbReference>
<dbReference type="InterPro" id="IPR050351">
    <property type="entry name" value="BphY/WalK/GraS-like"/>
</dbReference>
<feature type="transmembrane region" description="Helical" evidence="7">
    <location>
        <begin position="7"/>
        <end position="27"/>
    </location>
</feature>
<organism evidence="9 10">
    <name type="scientific">Candidatus Pullibacteroides excrementavium</name>
    <dbReference type="NCBI Taxonomy" id="2840905"/>
    <lineage>
        <taxon>Bacteria</taxon>
        <taxon>Pseudomonadati</taxon>
        <taxon>Bacteroidota</taxon>
        <taxon>Bacteroidia</taxon>
        <taxon>Bacteroidales</taxon>
        <taxon>Candidatus Pullibacteroides</taxon>
    </lineage>
</organism>
<feature type="domain" description="Histidine kinase" evidence="8">
    <location>
        <begin position="316"/>
        <end position="535"/>
    </location>
</feature>
<dbReference type="SUPFAM" id="SSF55874">
    <property type="entry name" value="ATPase domain of HSP90 chaperone/DNA topoisomerase II/histidine kinase"/>
    <property type="match status" value="1"/>
</dbReference>
<dbReference type="SMART" id="SM00388">
    <property type="entry name" value="HisKA"/>
    <property type="match status" value="1"/>
</dbReference>
<feature type="transmembrane region" description="Helical" evidence="7">
    <location>
        <begin position="275"/>
        <end position="301"/>
    </location>
</feature>
<keyword evidence="6" id="KW-0902">Two-component regulatory system</keyword>
<keyword evidence="7" id="KW-1133">Transmembrane helix</keyword>
<evidence type="ECO:0000256" key="1">
    <source>
        <dbReference type="ARBA" id="ARBA00000085"/>
    </source>
</evidence>
<dbReference type="AlphaFoldDB" id="A0A9D9DX79"/>
<dbReference type="PRINTS" id="PR00344">
    <property type="entry name" value="BCTRLSENSOR"/>
</dbReference>
<name>A0A9D9DX79_9BACT</name>
<evidence type="ECO:0000256" key="3">
    <source>
        <dbReference type="ARBA" id="ARBA00022553"/>
    </source>
</evidence>
<dbReference type="Gene3D" id="1.10.287.130">
    <property type="match status" value="1"/>
</dbReference>
<protein>
    <recommendedName>
        <fullName evidence="2">histidine kinase</fullName>
        <ecNumber evidence="2">2.7.13.3</ecNumber>
    </recommendedName>
</protein>
<dbReference type="InterPro" id="IPR003594">
    <property type="entry name" value="HATPase_dom"/>
</dbReference>
<dbReference type="PROSITE" id="PS50109">
    <property type="entry name" value="HIS_KIN"/>
    <property type="match status" value="1"/>
</dbReference>
<keyword evidence="7" id="KW-0472">Membrane</keyword>
<sequence length="535" mass="61654">MSKKTLVYIALTMFMALAGLISVQIYWTRSIFAQNEEYLKVSVNEAMQEVATSLEDLVLSEQMNRIQNHRRLMREIDSVNRILADWRQQYASVLEKPGGIQLDADGRYRLTDEPVMRVEWRDTVAGVQFSGSFVQADYTSAYGLSDVQKDGIRQEYDRLVSYRDDLLYASCMIDKLLRASWREAPERELGQRVAPRLIDSLLVSALDARQVRTEVEWGVFSTYSGKLVLQKSGDYGLQLLQSGFHCRLYPRQRTEYPFVLYLYFPDRLGFLVSQIWYLILASVLLFALLIYTFSYTLVSIWKQKKLTEMKSDFINHVTHEIKTPVSTIALICESFDDPDVHYDEEGLKNVLHIIQHENQRLQSLSSQIIQISKMEKGDYFLNKTRFGMHRAIEEAVNNTGFQVMHNNGRIVTRLEAENDEVYGDRTHIVHIISNLIDNANKYCTERPYIEIKTSDVEGGLQIDVKDNGIGIAKSNQKKIFEKLYRVPTGNKHDVKGFGLGLSYVASIMRQHGGKVWVDSELKQGSVFHLFFPQDD</sequence>
<evidence type="ECO:0000256" key="2">
    <source>
        <dbReference type="ARBA" id="ARBA00012438"/>
    </source>
</evidence>
<dbReference type="CDD" id="cd00075">
    <property type="entry name" value="HATPase"/>
    <property type="match status" value="1"/>
</dbReference>
<gene>
    <name evidence="9" type="ORF">IAB08_06445</name>
</gene>
<dbReference type="Pfam" id="PF02518">
    <property type="entry name" value="HATPase_c"/>
    <property type="match status" value="1"/>
</dbReference>
<accession>A0A9D9DX79</accession>
<dbReference type="EC" id="2.7.13.3" evidence="2"/>
<dbReference type="InterPro" id="IPR004358">
    <property type="entry name" value="Sig_transdc_His_kin-like_C"/>
</dbReference>
<proteinExistence type="predicted"/>
<dbReference type="CDD" id="cd00082">
    <property type="entry name" value="HisKA"/>
    <property type="match status" value="1"/>
</dbReference>
<comment type="caution">
    <text evidence="9">The sequence shown here is derived from an EMBL/GenBank/DDBJ whole genome shotgun (WGS) entry which is preliminary data.</text>
</comment>
<reference evidence="9" key="2">
    <citation type="journal article" date="2021" name="PeerJ">
        <title>Extensive microbial diversity within the chicken gut microbiome revealed by metagenomics and culture.</title>
        <authorList>
            <person name="Gilroy R."/>
            <person name="Ravi A."/>
            <person name="Getino M."/>
            <person name="Pursley I."/>
            <person name="Horton D.L."/>
            <person name="Alikhan N.F."/>
            <person name="Baker D."/>
            <person name="Gharbi K."/>
            <person name="Hall N."/>
            <person name="Watson M."/>
            <person name="Adriaenssens E.M."/>
            <person name="Foster-Nyarko E."/>
            <person name="Jarju S."/>
            <person name="Secka A."/>
            <person name="Antonio M."/>
            <person name="Oren A."/>
            <person name="Chaudhuri R.R."/>
            <person name="La Ragione R."/>
            <person name="Hildebrand F."/>
            <person name="Pallen M.J."/>
        </authorList>
    </citation>
    <scope>NUCLEOTIDE SEQUENCE</scope>
    <source>
        <strain evidence="9">2889</strain>
    </source>
</reference>
<dbReference type="InterPro" id="IPR003661">
    <property type="entry name" value="HisK_dim/P_dom"/>
</dbReference>
<dbReference type="EMBL" id="JADIMZ010000099">
    <property type="protein sequence ID" value="MBO8432914.1"/>
    <property type="molecule type" value="Genomic_DNA"/>
</dbReference>
<evidence type="ECO:0000313" key="10">
    <source>
        <dbReference type="Proteomes" id="UP000823612"/>
    </source>
</evidence>
<evidence type="ECO:0000313" key="9">
    <source>
        <dbReference type="EMBL" id="MBO8432914.1"/>
    </source>
</evidence>
<evidence type="ECO:0000256" key="6">
    <source>
        <dbReference type="ARBA" id="ARBA00023012"/>
    </source>
</evidence>
<dbReference type="PANTHER" id="PTHR45453">
    <property type="entry name" value="PHOSPHATE REGULON SENSOR PROTEIN PHOR"/>
    <property type="match status" value="1"/>
</dbReference>